<evidence type="ECO:0000256" key="7">
    <source>
        <dbReference type="ARBA" id="ARBA00022884"/>
    </source>
</evidence>
<dbReference type="InterPro" id="IPR028618">
    <property type="entry name" value="DEAD_helicase_DeaD"/>
</dbReference>
<keyword evidence="2 10" id="KW-0963">Cytoplasm</keyword>
<dbReference type="InterPro" id="IPR014014">
    <property type="entry name" value="RNA_helicase_DEAD_Q_motif"/>
</dbReference>
<evidence type="ECO:0000256" key="11">
    <source>
        <dbReference type="PROSITE-ProRule" id="PRU00552"/>
    </source>
</evidence>
<feature type="domain" description="DEAD-box RNA helicase Q" evidence="15">
    <location>
        <begin position="11"/>
        <end position="39"/>
    </location>
</feature>
<dbReference type="Pfam" id="PF00271">
    <property type="entry name" value="Helicase_C"/>
    <property type="match status" value="1"/>
</dbReference>
<dbReference type="GO" id="GO:0005829">
    <property type="term" value="C:cytosol"/>
    <property type="evidence" value="ECO:0007669"/>
    <property type="project" value="TreeGrafter"/>
</dbReference>
<dbReference type="InterPro" id="IPR050547">
    <property type="entry name" value="DEAD_box_RNA_helicases"/>
</dbReference>
<dbReference type="GO" id="GO:0033592">
    <property type="term" value="F:RNA strand annealing activity"/>
    <property type="evidence" value="ECO:0007669"/>
    <property type="project" value="TreeGrafter"/>
</dbReference>
<dbReference type="PANTHER" id="PTHR47963">
    <property type="entry name" value="DEAD-BOX ATP-DEPENDENT RNA HELICASE 47, MITOCHONDRIAL"/>
    <property type="match status" value="1"/>
</dbReference>
<dbReference type="PROSITE" id="PS00039">
    <property type="entry name" value="DEAD_ATP_HELICASE"/>
    <property type="match status" value="1"/>
</dbReference>
<evidence type="ECO:0000256" key="12">
    <source>
        <dbReference type="SAM" id="MobiDB-lite"/>
    </source>
</evidence>
<dbReference type="InterPro" id="IPR057325">
    <property type="entry name" value="DeaD_dimer"/>
</dbReference>
<organism evidence="16 17">
    <name type="scientific">Desulfopila aestuarii DSM 18488</name>
    <dbReference type="NCBI Taxonomy" id="1121416"/>
    <lineage>
        <taxon>Bacteria</taxon>
        <taxon>Pseudomonadati</taxon>
        <taxon>Thermodesulfobacteriota</taxon>
        <taxon>Desulfobulbia</taxon>
        <taxon>Desulfobulbales</taxon>
        <taxon>Desulfocapsaceae</taxon>
        <taxon>Desulfopila</taxon>
    </lineage>
</organism>
<comment type="subcellular location">
    <subcellularLocation>
        <location evidence="1 10">Cytoplasm</location>
    </subcellularLocation>
</comment>
<evidence type="ECO:0000256" key="9">
    <source>
        <dbReference type="ARBA" id="ARBA00047984"/>
    </source>
</evidence>
<dbReference type="Pfam" id="PF03880">
    <property type="entry name" value="DbpA"/>
    <property type="match status" value="1"/>
</dbReference>
<dbReference type="PANTHER" id="PTHR47963:SF8">
    <property type="entry name" value="ATP-DEPENDENT RNA HELICASE DEAD"/>
    <property type="match status" value="1"/>
</dbReference>
<dbReference type="GO" id="GO:0070417">
    <property type="term" value="P:cellular response to cold"/>
    <property type="evidence" value="ECO:0007669"/>
    <property type="project" value="InterPro"/>
</dbReference>
<dbReference type="Gene3D" id="3.30.70.330">
    <property type="match status" value="1"/>
</dbReference>
<dbReference type="EC" id="3.6.4.13" evidence="10"/>
<dbReference type="GO" id="GO:0016887">
    <property type="term" value="F:ATP hydrolysis activity"/>
    <property type="evidence" value="ECO:0007669"/>
    <property type="project" value="RHEA"/>
</dbReference>
<gene>
    <name evidence="10" type="primary">deaD</name>
    <name evidence="10" type="synonym">csdA</name>
    <name evidence="16" type="ORF">SAMN02745220_02058</name>
</gene>
<dbReference type="PROSITE" id="PS51195">
    <property type="entry name" value="Q_MOTIF"/>
    <property type="match status" value="1"/>
</dbReference>
<dbReference type="GO" id="GO:0006401">
    <property type="term" value="P:RNA catabolic process"/>
    <property type="evidence" value="ECO:0007669"/>
    <property type="project" value="UniProtKB-UniRule"/>
</dbReference>
<dbReference type="InterPro" id="IPR001650">
    <property type="entry name" value="Helicase_C-like"/>
</dbReference>
<evidence type="ECO:0000256" key="6">
    <source>
        <dbReference type="ARBA" id="ARBA00022840"/>
    </source>
</evidence>
<dbReference type="Proteomes" id="UP000184603">
    <property type="component" value="Unassembled WGS sequence"/>
</dbReference>
<dbReference type="InterPro" id="IPR012677">
    <property type="entry name" value="Nucleotide-bd_a/b_plait_sf"/>
</dbReference>
<dbReference type="AlphaFoldDB" id="A0A1M7Y5V5"/>
<dbReference type="InterPro" id="IPR034415">
    <property type="entry name" value="CsdA_RRM"/>
</dbReference>
<dbReference type="InterPro" id="IPR011545">
    <property type="entry name" value="DEAD/DEAH_box_helicase_dom"/>
</dbReference>
<dbReference type="EMBL" id="FRFE01000008">
    <property type="protein sequence ID" value="SHO47935.1"/>
    <property type="molecule type" value="Genomic_DNA"/>
</dbReference>
<evidence type="ECO:0000256" key="3">
    <source>
        <dbReference type="ARBA" id="ARBA00022741"/>
    </source>
</evidence>
<dbReference type="GO" id="GO:0005524">
    <property type="term" value="F:ATP binding"/>
    <property type="evidence" value="ECO:0007669"/>
    <property type="project" value="UniProtKB-UniRule"/>
</dbReference>
<evidence type="ECO:0000256" key="1">
    <source>
        <dbReference type="ARBA" id="ARBA00004496"/>
    </source>
</evidence>
<protein>
    <recommendedName>
        <fullName evidence="10">ATP-dependent RNA helicase DeaD</fullName>
        <ecNumber evidence="10">3.6.4.13</ecNumber>
    </recommendedName>
    <alternativeName>
        <fullName evidence="10">Cold-shock DEAD box protein A</fullName>
    </alternativeName>
</protein>
<feature type="region of interest" description="Disordered" evidence="12">
    <location>
        <begin position="554"/>
        <end position="605"/>
    </location>
</feature>
<keyword evidence="4 10" id="KW-0378">Hydrolase</keyword>
<dbReference type="GO" id="GO:0003724">
    <property type="term" value="F:RNA helicase activity"/>
    <property type="evidence" value="ECO:0007669"/>
    <property type="project" value="UniProtKB-UniRule"/>
</dbReference>
<reference evidence="16 17" key="1">
    <citation type="submission" date="2016-12" db="EMBL/GenBank/DDBJ databases">
        <authorList>
            <person name="Song W.-J."/>
            <person name="Kurnit D.M."/>
        </authorList>
    </citation>
    <scope>NUCLEOTIDE SEQUENCE [LARGE SCALE GENOMIC DNA]</scope>
    <source>
        <strain evidence="16 17">DSM 18488</strain>
    </source>
</reference>
<feature type="domain" description="Helicase ATP-binding" evidence="13">
    <location>
        <begin position="42"/>
        <end position="214"/>
    </location>
</feature>
<dbReference type="Gene3D" id="3.40.50.300">
    <property type="entry name" value="P-loop containing nucleotide triphosphate hydrolases"/>
    <property type="match status" value="2"/>
</dbReference>
<evidence type="ECO:0000313" key="16">
    <source>
        <dbReference type="EMBL" id="SHO47935.1"/>
    </source>
</evidence>
<feature type="compositionally biased region" description="Basic and acidic residues" evidence="12">
    <location>
        <begin position="556"/>
        <end position="574"/>
    </location>
</feature>
<comment type="function">
    <text evidence="10">DEAD-box RNA helicase involved in various cellular processes at low temperature, including ribosome biogenesis, mRNA degradation and translation initiation.</text>
</comment>
<name>A0A1M7Y5V5_9BACT</name>
<keyword evidence="17" id="KW-1185">Reference proteome</keyword>
<dbReference type="STRING" id="1121416.SAMN02745220_02058"/>
<dbReference type="SUPFAM" id="SSF52540">
    <property type="entry name" value="P-loop containing nucleoside triphosphate hydrolases"/>
    <property type="match status" value="1"/>
</dbReference>
<dbReference type="Pfam" id="PF25399">
    <property type="entry name" value="DeaD_dimer"/>
    <property type="match status" value="1"/>
</dbReference>
<dbReference type="FunFam" id="3.30.70.330:FF:000068">
    <property type="entry name" value="ATP-dependent RNA helicase DeaD"/>
    <property type="match status" value="1"/>
</dbReference>
<keyword evidence="6 10" id="KW-0067">ATP-binding</keyword>
<keyword evidence="7 10" id="KW-0694">RNA-binding</keyword>
<dbReference type="InterPro" id="IPR000629">
    <property type="entry name" value="RNA-helicase_DEAD-box_CS"/>
</dbReference>
<dbReference type="InterPro" id="IPR005580">
    <property type="entry name" value="DbpA/CsdA_RNA-bd_dom"/>
</dbReference>
<dbReference type="GO" id="GO:0000027">
    <property type="term" value="P:ribosomal large subunit assembly"/>
    <property type="evidence" value="ECO:0007669"/>
    <property type="project" value="UniProtKB-UniRule"/>
</dbReference>
<dbReference type="HAMAP" id="MF_00964">
    <property type="entry name" value="DEAD_helicase_DeaD"/>
    <property type="match status" value="1"/>
</dbReference>
<evidence type="ECO:0000259" key="13">
    <source>
        <dbReference type="PROSITE" id="PS51192"/>
    </source>
</evidence>
<feature type="compositionally biased region" description="Polar residues" evidence="12">
    <location>
        <begin position="596"/>
        <end position="605"/>
    </location>
</feature>
<dbReference type="CDD" id="cd18787">
    <property type="entry name" value="SF2_C_DEAD"/>
    <property type="match status" value="1"/>
</dbReference>
<keyword evidence="5 10" id="KW-0347">Helicase</keyword>
<dbReference type="PROSITE" id="PS51192">
    <property type="entry name" value="HELICASE_ATP_BIND_1"/>
    <property type="match status" value="1"/>
</dbReference>
<dbReference type="Pfam" id="PF00270">
    <property type="entry name" value="DEAD"/>
    <property type="match status" value="1"/>
</dbReference>
<evidence type="ECO:0000313" key="17">
    <source>
        <dbReference type="Proteomes" id="UP000184603"/>
    </source>
</evidence>
<evidence type="ECO:0000256" key="10">
    <source>
        <dbReference type="HAMAP-Rule" id="MF_00964"/>
    </source>
</evidence>
<keyword evidence="3 10" id="KW-0547">Nucleotide-binding</keyword>
<evidence type="ECO:0000256" key="8">
    <source>
        <dbReference type="ARBA" id="ARBA00023016"/>
    </source>
</evidence>
<dbReference type="InterPro" id="IPR027417">
    <property type="entry name" value="P-loop_NTPase"/>
</dbReference>
<dbReference type="PROSITE" id="PS51194">
    <property type="entry name" value="HELICASE_CTER"/>
    <property type="match status" value="1"/>
</dbReference>
<feature type="short sequence motif" description="Q motif" evidence="11">
    <location>
        <begin position="11"/>
        <end position="39"/>
    </location>
</feature>
<comment type="catalytic activity">
    <reaction evidence="9 10">
        <text>ATP + H2O = ADP + phosphate + H(+)</text>
        <dbReference type="Rhea" id="RHEA:13065"/>
        <dbReference type="ChEBI" id="CHEBI:15377"/>
        <dbReference type="ChEBI" id="CHEBI:15378"/>
        <dbReference type="ChEBI" id="CHEBI:30616"/>
        <dbReference type="ChEBI" id="CHEBI:43474"/>
        <dbReference type="ChEBI" id="CHEBI:456216"/>
        <dbReference type="EC" id="3.6.4.13"/>
    </reaction>
</comment>
<dbReference type="FunFam" id="3.40.50.300:FF:000108">
    <property type="entry name" value="ATP-dependent RNA helicase RhlE"/>
    <property type="match status" value="1"/>
</dbReference>
<dbReference type="InterPro" id="IPR044742">
    <property type="entry name" value="DEAD/DEAH_RhlB"/>
</dbReference>
<evidence type="ECO:0000259" key="14">
    <source>
        <dbReference type="PROSITE" id="PS51194"/>
    </source>
</evidence>
<dbReference type="InterPro" id="IPR014001">
    <property type="entry name" value="Helicase_ATP-bd"/>
</dbReference>
<evidence type="ECO:0000256" key="4">
    <source>
        <dbReference type="ARBA" id="ARBA00022801"/>
    </source>
</evidence>
<comment type="similarity">
    <text evidence="10">Belongs to the DEAD box helicase family. DeaD/CsdA subfamily.</text>
</comment>
<accession>A0A1M7Y5V5</accession>
<keyword evidence="8 10" id="KW-0346">Stress response</keyword>
<feature type="compositionally biased region" description="Basic and acidic residues" evidence="12">
    <location>
        <begin position="445"/>
        <end position="471"/>
    </location>
</feature>
<evidence type="ECO:0000256" key="2">
    <source>
        <dbReference type="ARBA" id="ARBA00022490"/>
    </source>
</evidence>
<sequence>MSQDFVAEMVTDFSELGLIEPLLRALNSAGYTEPTPIQAKMIPHVLAGNDVVGQAQTGTGKTAAFALPLLNQLKPTKKATPQILVLAPTRELAIQVSEAFKSYGANLNNLRVLPIFGGQEYAGQLQQLHLGVHVVVGTPGRVMDHIRRGSLKLSTIRSIVLDEADEMLKMGFLEDVEWVLEQAPKERQIALFSATMPDSIRRIAATHLNNPVEITIKNKTATAATISQHYLTTNGFNAKREALAKILEAETVDGMLVFVRTKMQTVELAEYISELGHSVAALNGDIAQSQRLRTVEQLKSGKLDILIATDVAARGLDVERVSHVVNFDIPFDTEAYIHRIGRTGRAGRQGRAILFLTPRERTMLKSIERATRQKIEQMALPTVAEINAKRIAAYKNTISETLSTDCSFFAGLINDYCSENGTSAELVAAALAKMAQGKTPLLLPEEPRRQIRRERTERTDVSQKRSTEQRPRKGRHVGLPPEEGMDRYRIEVGEVHGVKPGNIVGAIANEADISSDHIGRINIFEEYSTVDLPYGMPHQVLRLLHGARINGRPMRVRRDEEATQDTPRKFDRSGKNGASKGQKPMKSVQRKGPGKSRSSAQPAYK</sequence>
<dbReference type="OrthoDB" id="9805696at2"/>
<dbReference type="SMART" id="SM00490">
    <property type="entry name" value="HELICc"/>
    <property type="match status" value="1"/>
</dbReference>
<evidence type="ECO:0000256" key="5">
    <source>
        <dbReference type="ARBA" id="ARBA00022806"/>
    </source>
</evidence>
<evidence type="ECO:0000259" key="15">
    <source>
        <dbReference type="PROSITE" id="PS51195"/>
    </source>
</evidence>
<feature type="domain" description="Helicase C-terminal" evidence="14">
    <location>
        <begin position="239"/>
        <end position="386"/>
    </location>
</feature>
<feature type="region of interest" description="Disordered" evidence="12">
    <location>
        <begin position="441"/>
        <end position="482"/>
    </location>
</feature>
<dbReference type="RefSeq" id="WP_073613352.1">
    <property type="nucleotide sequence ID" value="NZ_FRFE01000008.1"/>
</dbReference>
<dbReference type="GO" id="GO:0005840">
    <property type="term" value="C:ribosome"/>
    <property type="evidence" value="ECO:0007669"/>
    <property type="project" value="TreeGrafter"/>
</dbReference>
<proteinExistence type="inferred from homology"/>
<dbReference type="CDD" id="cd00268">
    <property type="entry name" value="DEADc"/>
    <property type="match status" value="1"/>
</dbReference>
<dbReference type="SMART" id="SM00487">
    <property type="entry name" value="DEXDc"/>
    <property type="match status" value="1"/>
</dbReference>
<dbReference type="CDD" id="cd12499">
    <property type="entry name" value="RRM_EcCsdA_like"/>
    <property type="match status" value="1"/>
</dbReference>